<sequence>MAEETPSTYPLARPLPDRRALTPPPRPGPPTTEQVQSTPQSHHISSQLHESYRRNNKVALQQEWLKEDLKSTILVSREFFNNLVLGANTRVGTQEINDRFHQLLDEFSRTNANYKEAMEAYLAETEKDEKRKLEKRKNEKSKEGEPKAEKPRLLEKHLYNLFVTLCNVVIEELPGLQPDELCDKSQRILFYQQAPAYVKGSLSKRSVDLAVLGDGGREFQTTFGDELHKNVSWDLIVHWDEMKRLGGASLVRTAKFVVGNVDQHNPNDVSGSSDATSQTTCKCHLYTADSKSLKHALGNDDSQFTSKKAKSSGMSNARALDSNEATGDLYDEKLEADLAETAPAISYWPPNVDLEERLLSSAPEPIKAKCPTKLQEQYF</sequence>
<feature type="region of interest" description="Disordered" evidence="1">
    <location>
        <begin position="127"/>
        <end position="149"/>
    </location>
</feature>
<name>A0A4S8MEJ0_DENBC</name>
<gene>
    <name evidence="2" type="ORF">K435DRAFT_793627</name>
</gene>
<feature type="region of interest" description="Disordered" evidence="1">
    <location>
        <begin position="305"/>
        <end position="324"/>
    </location>
</feature>
<evidence type="ECO:0000256" key="1">
    <source>
        <dbReference type="SAM" id="MobiDB-lite"/>
    </source>
</evidence>
<evidence type="ECO:0000313" key="2">
    <source>
        <dbReference type="EMBL" id="THV01023.1"/>
    </source>
</evidence>
<proteinExistence type="predicted"/>
<organism evidence="2 3">
    <name type="scientific">Dendrothele bispora (strain CBS 962.96)</name>
    <dbReference type="NCBI Taxonomy" id="1314807"/>
    <lineage>
        <taxon>Eukaryota</taxon>
        <taxon>Fungi</taxon>
        <taxon>Dikarya</taxon>
        <taxon>Basidiomycota</taxon>
        <taxon>Agaricomycotina</taxon>
        <taxon>Agaricomycetes</taxon>
        <taxon>Agaricomycetidae</taxon>
        <taxon>Agaricales</taxon>
        <taxon>Agaricales incertae sedis</taxon>
        <taxon>Dendrothele</taxon>
    </lineage>
</organism>
<feature type="region of interest" description="Disordered" evidence="1">
    <location>
        <begin position="1"/>
        <end position="51"/>
    </location>
</feature>
<accession>A0A4S8MEJ0</accession>
<keyword evidence="3" id="KW-1185">Reference proteome</keyword>
<dbReference type="EMBL" id="ML179095">
    <property type="protein sequence ID" value="THV01023.1"/>
    <property type="molecule type" value="Genomic_DNA"/>
</dbReference>
<evidence type="ECO:0000313" key="3">
    <source>
        <dbReference type="Proteomes" id="UP000297245"/>
    </source>
</evidence>
<feature type="compositionally biased region" description="Polar residues" evidence="1">
    <location>
        <begin position="33"/>
        <end position="49"/>
    </location>
</feature>
<reference evidence="2 3" key="1">
    <citation type="journal article" date="2019" name="Nat. Ecol. Evol.">
        <title>Megaphylogeny resolves global patterns of mushroom evolution.</title>
        <authorList>
            <person name="Varga T."/>
            <person name="Krizsan K."/>
            <person name="Foldi C."/>
            <person name="Dima B."/>
            <person name="Sanchez-Garcia M."/>
            <person name="Sanchez-Ramirez S."/>
            <person name="Szollosi G.J."/>
            <person name="Szarkandi J.G."/>
            <person name="Papp V."/>
            <person name="Albert L."/>
            <person name="Andreopoulos W."/>
            <person name="Angelini C."/>
            <person name="Antonin V."/>
            <person name="Barry K.W."/>
            <person name="Bougher N.L."/>
            <person name="Buchanan P."/>
            <person name="Buyck B."/>
            <person name="Bense V."/>
            <person name="Catcheside P."/>
            <person name="Chovatia M."/>
            <person name="Cooper J."/>
            <person name="Damon W."/>
            <person name="Desjardin D."/>
            <person name="Finy P."/>
            <person name="Geml J."/>
            <person name="Haridas S."/>
            <person name="Hughes K."/>
            <person name="Justo A."/>
            <person name="Karasinski D."/>
            <person name="Kautmanova I."/>
            <person name="Kiss B."/>
            <person name="Kocsube S."/>
            <person name="Kotiranta H."/>
            <person name="LaButti K.M."/>
            <person name="Lechner B.E."/>
            <person name="Liimatainen K."/>
            <person name="Lipzen A."/>
            <person name="Lukacs Z."/>
            <person name="Mihaltcheva S."/>
            <person name="Morgado L.N."/>
            <person name="Niskanen T."/>
            <person name="Noordeloos M.E."/>
            <person name="Ohm R.A."/>
            <person name="Ortiz-Santana B."/>
            <person name="Ovrebo C."/>
            <person name="Racz N."/>
            <person name="Riley R."/>
            <person name="Savchenko A."/>
            <person name="Shiryaev A."/>
            <person name="Soop K."/>
            <person name="Spirin V."/>
            <person name="Szebenyi C."/>
            <person name="Tomsovsky M."/>
            <person name="Tulloss R.E."/>
            <person name="Uehling J."/>
            <person name="Grigoriev I.V."/>
            <person name="Vagvolgyi C."/>
            <person name="Papp T."/>
            <person name="Martin F.M."/>
            <person name="Miettinen O."/>
            <person name="Hibbett D.S."/>
            <person name="Nagy L.G."/>
        </authorList>
    </citation>
    <scope>NUCLEOTIDE SEQUENCE [LARGE SCALE GENOMIC DNA]</scope>
    <source>
        <strain evidence="2 3">CBS 962.96</strain>
    </source>
</reference>
<protein>
    <submittedName>
        <fullName evidence="2">Uncharacterized protein</fullName>
    </submittedName>
</protein>
<dbReference type="Proteomes" id="UP000297245">
    <property type="component" value="Unassembled WGS sequence"/>
</dbReference>
<dbReference type="AlphaFoldDB" id="A0A4S8MEJ0"/>